<dbReference type="PROSITE" id="PS51683">
    <property type="entry name" value="SAM_OMT_II"/>
    <property type="match status" value="1"/>
</dbReference>
<keyword evidence="1" id="KW-0489">Methyltransferase</keyword>
<keyword evidence="2" id="KW-0808">Transferase</keyword>
<dbReference type="SUPFAM" id="SSF46785">
    <property type="entry name" value="Winged helix' DNA-binding domain"/>
    <property type="match status" value="1"/>
</dbReference>
<dbReference type="GO" id="GO:0008171">
    <property type="term" value="F:O-methyltransferase activity"/>
    <property type="evidence" value="ECO:0007669"/>
    <property type="project" value="InterPro"/>
</dbReference>
<dbReference type="Gene3D" id="3.40.50.150">
    <property type="entry name" value="Vaccinia Virus protein VP39"/>
    <property type="match status" value="1"/>
</dbReference>
<dbReference type="Pfam" id="PF00891">
    <property type="entry name" value="Methyltransf_2"/>
    <property type="match status" value="1"/>
</dbReference>
<dbReference type="PANTHER" id="PTHR43712:SF2">
    <property type="entry name" value="O-METHYLTRANSFERASE CICE"/>
    <property type="match status" value="1"/>
</dbReference>
<dbReference type="CDD" id="cd02440">
    <property type="entry name" value="AdoMet_MTases"/>
    <property type="match status" value="1"/>
</dbReference>
<protein>
    <recommendedName>
        <fullName evidence="4">O-methyltransferase C-terminal domain-containing protein</fullName>
    </recommendedName>
</protein>
<dbReference type="EMBL" id="UINC01031944">
    <property type="protein sequence ID" value="SVB18780.1"/>
    <property type="molecule type" value="Genomic_DNA"/>
</dbReference>
<reference evidence="5" key="1">
    <citation type="submission" date="2018-05" db="EMBL/GenBank/DDBJ databases">
        <authorList>
            <person name="Lanie J.A."/>
            <person name="Ng W.-L."/>
            <person name="Kazmierczak K.M."/>
            <person name="Andrzejewski T.M."/>
            <person name="Davidsen T.M."/>
            <person name="Wayne K.J."/>
            <person name="Tettelin H."/>
            <person name="Glass J.I."/>
            <person name="Rusch D."/>
            <person name="Podicherti R."/>
            <person name="Tsui H.-C.T."/>
            <person name="Winkler M.E."/>
        </authorList>
    </citation>
    <scope>NUCLEOTIDE SEQUENCE</scope>
</reference>
<dbReference type="PANTHER" id="PTHR43712">
    <property type="entry name" value="PUTATIVE (AFU_ORTHOLOGUE AFUA_4G14580)-RELATED"/>
    <property type="match status" value="1"/>
</dbReference>
<feature type="domain" description="O-methyltransferase C-terminal" evidence="4">
    <location>
        <begin position="147"/>
        <end position="326"/>
    </location>
</feature>
<evidence type="ECO:0000256" key="2">
    <source>
        <dbReference type="ARBA" id="ARBA00022679"/>
    </source>
</evidence>
<keyword evidence="3" id="KW-0949">S-adenosyl-L-methionine</keyword>
<dbReference type="SUPFAM" id="SSF53335">
    <property type="entry name" value="S-adenosyl-L-methionine-dependent methyltransferases"/>
    <property type="match status" value="1"/>
</dbReference>
<evidence type="ECO:0000256" key="1">
    <source>
        <dbReference type="ARBA" id="ARBA00022603"/>
    </source>
</evidence>
<dbReference type="InterPro" id="IPR036388">
    <property type="entry name" value="WH-like_DNA-bd_sf"/>
</dbReference>
<evidence type="ECO:0000259" key="4">
    <source>
        <dbReference type="Pfam" id="PF00891"/>
    </source>
</evidence>
<sequence>MNGLPKPSTDPTPIFEHFRGAHGTELLVAATCHFKLFDKLAEKSLAWEELKEALGLAERPLVVLTTALRAMGMLDKDSDGRFVPTPLALEHLPDRADFAVNNYLGLAADAPNVLAMVERLRTNKPAGANKKEGTAFIFKEGTESKMEEENEARRLTLSLAGRAKNVAPHLAANYPLANAKTLLDVAGGSGIYAIAYLRSHPDLQAIVLDRPEVLKVAAEFAEEHGVSDRLQLIAGDMFTDTLPTCDVALLSNVLHDWDVPECEALVKRCADAVKPGGQVVIHDVFLNDDLDGPLPIALYSASLFSLTEGRAYSTAEFRSMLEKAGLQSGEVTPTLVHCGVLVGRKNAY</sequence>
<gene>
    <name evidence="5" type="ORF">METZ01_LOCUS171634</name>
</gene>
<dbReference type="InterPro" id="IPR001077">
    <property type="entry name" value="COMT_C"/>
</dbReference>
<dbReference type="AlphaFoldDB" id="A0A382BY94"/>
<dbReference type="GO" id="GO:0032259">
    <property type="term" value="P:methylation"/>
    <property type="evidence" value="ECO:0007669"/>
    <property type="project" value="UniProtKB-KW"/>
</dbReference>
<dbReference type="InterPro" id="IPR036390">
    <property type="entry name" value="WH_DNA-bd_sf"/>
</dbReference>
<organism evidence="5">
    <name type="scientific">marine metagenome</name>
    <dbReference type="NCBI Taxonomy" id="408172"/>
    <lineage>
        <taxon>unclassified sequences</taxon>
        <taxon>metagenomes</taxon>
        <taxon>ecological metagenomes</taxon>
    </lineage>
</organism>
<dbReference type="InterPro" id="IPR016461">
    <property type="entry name" value="COMT-like"/>
</dbReference>
<evidence type="ECO:0000256" key="3">
    <source>
        <dbReference type="ARBA" id="ARBA00022691"/>
    </source>
</evidence>
<accession>A0A382BY94</accession>
<evidence type="ECO:0000313" key="5">
    <source>
        <dbReference type="EMBL" id="SVB18780.1"/>
    </source>
</evidence>
<name>A0A382BY94_9ZZZZ</name>
<dbReference type="InterPro" id="IPR029063">
    <property type="entry name" value="SAM-dependent_MTases_sf"/>
</dbReference>
<dbReference type="Gene3D" id="1.10.10.10">
    <property type="entry name" value="Winged helix-like DNA-binding domain superfamily/Winged helix DNA-binding domain"/>
    <property type="match status" value="1"/>
</dbReference>
<proteinExistence type="predicted"/>